<comment type="caution">
    <text evidence="7">The sequence shown here is derived from an EMBL/GenBank/DDBJ whole genome shotgun (WGS) entry which is preliminary data.</text>
</comment>
<dbReference type="OrthoDB" id="329481at2"/>
<dbReference type="InterPro" id="IPR036271">
    <property type="entry name" value="Tet_transcr_reg_TetR-rel_C_sf"/>
</dbReference>
<keyword evidence="2 4" id="KW-0238">DNA-binding</keyword>
<keyword evidence="3" id="KW-0804">Transcription</keyword>
<dbReference type="STRING" id="159449.B4N89_38160"/>
<dbReference type="Pfam" id="PF00440">
    <property type="entry name" value="TetR_N"/>
    <property type="match status" value="1"/>
</dbReference>
<reference evidence="7 8" key="1">
    <citation type="submission" date="2017-03" db="EMBL/GenBank/DDBJ databases">
        <title>Draft genome sequence of Streptomyces scabrisporus NF3, endophyte isolated from Amphipterygium adstringens.</title>
        <authorList>
            <person name="Vazquez M."/>
            <person name="Ceapa C.D."/>
            <person name="Rodriguez Luna D."/>
            <person name="Sanchez Esquivel S."/>
        </authorList>
    </citation>
    <scope>NUCLEOTIDE SEQUENCE [LARGE SCALE GENOMIC DNA]</scope>
    <source>
        <strain evidence="7 8">NF3</strain>
    </source>
</reference>
<evidence type="ECO:0000256" key="3">
    <source>
        <dbReference type="ARBA" id="ARBA00023163"/>
    </source>
</evidence>
<dbReference type="InterPro" id="IPR009057">
    <property type="entry name" value="Homeodomain-like_sf"/>
</dbReference>
<dbReference type="AlphaFoldDB" id="A0A1T3NMC6"/>
<dbReference type="EMBL" id="MWQN01000003">
    <property type="protein sequence ID" value="OPC78043.1"/>
    <property type="molecule type" value="Genomic_DNA"/>
</dbReference>
<evidence type="ECO:0000256" key="1">
    <source>
        <dbReference type="ARBA" id="ARBA00023015"/>
    </source>
</evidence>
<dbReference type="GO" id="GO:0000976">
    <property type="term" value="F:transcription cis-regulatory region binding"/>
    <property type="evidence" value="ECO:0007669"/>
    <property type="project" value="TreeGrafter"/>
</dbReference>
<organism evidence="7 8">
    <name type="scientific">Embleya scabrispora</name>
    <dbReference type="NCBI Taxonomy" id="159449"/>
    <lineage>
        <taxon>Bacteria</taxon>
        <taxon>Bacillati</taxon>
        <taxon>Actinomycetota</taxon>
        <taxon>Actinomycetes</taxon>
        <taxon>Kitasatosporales</taxon>
        <taxon>Streptomycetaceae</taxon>
        <taxon>Embleya</taxon>
    </lineage>
</organism>
<dbReference type="InterPro" id="IPR001647">
    <property type="entry name" value="HTH_TetR"/>
</dbReference>
<dbReference type="PROSITE" id="PS50977">
    <property type="entry name" value="HTH_TETR_2"/>
    <property type="match status" value="1"/>
</dbReference>
<dbReference type="Gene3D" id="1.10.357.10">
    <property type="entry name" value="Tetracycline Repressor, domain 2"/>
    <property type="match status" value="1"/>
</dbReference>
<dbReference type="PANTHER" id="PTHR30055">
    <property type="entry name" value="HTH-TYPE TRANSCRIPTIONAL REGULATOR RUTR"/>
    <property type="match status" value="1"/>
</dbReference>
<dbReference type="SUPFAM" id="SSF48498">
    <property type="entry name" value="Tetracyclin repressor-like, C-terminal domain"/>
    <property type="match status" value="1"/>
</dbReference>
<evidence type="ECO:0000259" key="6">
    <source>
        <dbReference type="PROSITE" id="PS50977"/>
    </source>
</evidence>
<evidence type="ECO:0000313" key="8">
    <source>
        <dbReference type="Proteomes" id="UP000190037"/>
    </source>
</evidence>
<dbReference type="GO" id="GO:0003700">
    <property type="term" value="F:DNA-binding transcription factor activity"/>
    <property type="evidence" value="ECO:0007669"/>
    <property type="project" value="TreeGrafter"/>
</dbReference>
<dbReference type="InterPro" id="IPR004111">
    <property type="entry name" value="Repressor_TetR_C"/>
</dbReference>
<evidence type="ECO:0000256" key="4">
    <source>
        <dbReference type="PROSITE-ProRule" id="PRU00335"/>
    </source>
</evidence>
<name>A0A1T3NMC6_9ACTN</name>
<dbReference type="Pfam" id="PF02909">
    <property type="entry name" value="TetR_C_1"/>
    <property type="match status" value="1"/>
</dbReference>
<evidence type="ECO:0000256" key="5">
    <source>
        <dbReference type="SAM" id="MobiDB-lite"/>
    </source>
</evidence>
<dbReference type="Proteomes" id="UP000190037">
    <property type="component" value="Unassembled WGS sequence"/>
</dbReference>
<feature type="region of interest" description="Disordered" evidence="5">
    <location>
        <begin position="1"/>
        <end position="43"/>
    </location>
</feature>
<dbReference type="InterPro" id="IPR050109">
    <property type="entry name" value="HTH-type_TetR-like_transc_reg"/>
</dbReference>
<proteinExistence type="predicted"/>
<dbReference type="PANTHER" id="PTHR30055:SF151">
    <property type="entry name" value="TRANSCRIPTIONAL REGULATORY PROTEIN"/>
    <property type="match status" value="1"/>
</dbReference>
<sequence length="256" mass="27576">MAKTSRTGPRANGDRQPESTATDAPDLPAPPWRRRRAGPVRPPLSRDSIVAAALSVLDAGGLEAVSMRRVADELHTGPASLYVHVSGKEELLELVLDHVLGEVRIPAPDPARWQEQLKEVVLDFRRVLASHNDLGRAALAAIPSGPNALRISEGLLAVMRGGGVPEQASAWVLDVLQLYISADVFEAALYLSRAEEGENPMAMAQAYLGEVITALPPERFPTLVALMPHMVSGDREARIEFGLDVFIRGLAGIPRP</sequence>
<dbReference type="GO" id="GO:0045892">
    <property type="term" value="P:negative regulation of DNA-templated transcription"/>
    <property type="evidence" value="ECO:0007669"/>
    <property type="project" value="InterPro"/>
</dbReference>
<dbReference type="RefSeq" id="WP_078981134.1">
    <property type="nucleotide sequence ID" value="NZ_MWQN01000003.1"/>
</dbReference>
<accession>A0A1T3NMC6</accession>
<feature type="domain" description="HTH tetR-type" evidence="6">
    <location>
        <begin position="43"/>
        <end position="103"/>
    </location>
</feature>
<dbReference type="SUPFAM" id="SSF46689">
    <property type="entry name" value="Homeodomain-like"/>
    <property type="match status" value="1"/>
</dbReference>
<feature type="DNA-binding region" description="H-T-H motif" evidence="4">
    <location>
        <begin position="66"/>
        <end position="85"/>
    </location>
</feature>
<keyword evidence="8" id="KW-1185">Reference proteome</keyword>
<evidence type="ECO:0000313" key="7">
    <source>
        <dbReference type="EMBL" id="OPC78043.1"/>
    </source>
</evidence>
<keyword evidence="1" id="KW-0805">Transcription regulation</keyword>
<gene>
    <name evidence="7" type="ORF">B4N89_38160</name>
</gene>
<protein>
    <recommendedName>
        <fullName evidence="6">HTH tetR-type domain-containing protein</fullName>
    </recommendedName>
</protein>
<evidence type="ECO:0000256" key="2">
    <source>
        <dbReference type="ARBA" id="ARBA00023125"/>
    </source>
</evidence>